<comment type="function">
    <text evidence="7 8">Key enzyme in folate metabolism. Catalyzes an essential reaction for de novo glycine and purine synthesis, and for DNA precursor synthesis.</text>
</comment>
<evidence type="ECO:0000256" key="5">
    <source>
        <dbReference type="ARBA" id="ARBA00022857"/>
    </source>
</evidence>
<dbReference type="GO" id="GO:0046655">
    <property type="term" value="P:folic acid metabolic process"/>
    <property type="evidence" value="ECO:0007669"/>
    <property type="project" value="TreeGrafter"/>
</dbReference>
<keyword evidence="11" id="KW-0808">Transferase</keyword>
<dbReference type="EC" id="1.5.1.3" evidence="3 8"/>
<dbReference type="CDD" id="cd00209">
    <property type="entry name" value="DHFR"/>
    <property type="match status" value="1"/>
</dbReference>
<dbReference type="PIRSF" id="PIRSF000194">
    <property type="entry name" value="DHFR"/>
    <property type="match status" value="1"/>
</dbReference>
<gene>
    <name evidence="11" type="ORF">GTW51_02160</name>
</gene>
<dbReference type="UniPathway" id="UPA00077">
    <property type="reaction ID" value="UER00158"/>
</dbReference>
<feature type="domain" description="DHFR" evidence="10">
    <location>
        <begin position="1"/>
        <end position="158"/>
    </location>
</feature>
<keyword evidence="4 8" id="KW-0554">One-carbon metabolism</keyword>
<dbReference type="Pfam" id="PF00186">
    <property type="entry name" value="DHFR_1"/>
    <property type="match status" value="1"/>
</dbReference>
<dbReference type="InterPro" id="IPR012259">
    <property type="entry name" value="DHFR"/>
</dbReference>
<comment type="similarity">
    <text evidence="2 8 9">Belongs to the dihydrofolate reductase family.</text>
</comment>
<name>A0A6L9MCX1_9HYPH</name>
<organism evidence="11 12">
    <name type="scientific">Aurantimonas aggregata</name>
    <dbReference type="NCBI Taxonomy" id="2047720"/>
    <lineage>
        <taxon>Bacteria</taxon>
        <taxon>Pseudomonadati</taxon>
        <taxon>Pseudomonadota</taxon>
        <taxon>Alphaproteobacteria</taxon>
        <taxon>Hyphomicrobiales</taxon>
        <taxon>Aurantimonadaceae</taxon>
        <taxon>Aurantimonas</taxon>
    </lineage>
</organism>
<reference evidence="11 12" key="1">
    <citation type="submission" date="2020-01" db="EMBL/GenBank/DDBJ databases">
        <title>Genomes of bacteria type strains.</title>
        <authorList>
            <person name="Chen J."/>
            <person name="Zhu S."/>
            <person name="Chen J."/>
        </authorList>
    </citation>
    <scope>NUCLEOTIDE SEQUENCE [LARGE SCALE GENOMIC DNA]</scope>
    <source>
        <strain evidence="11 12">KCTC 52919</strain>
    </source>
</reference>
<keyword evidence="12" id="KW-1185">Reference proteome</keyword>
<dbReference type="GO" id="GO:0016301">
    <property type="term" value="F:kinase activity"/>
    <property type="evidence" value="ECO:0007669"/>
    <property type="project" value="UniProtKB-KW"/>
</dbReference>
<dbReference type="PROSITE" id="PS00075">
    <property type="entry name" value="DHFR_1"/>
    <property type="match status" value="1"/>
</dbReference>
<dbReference type="GO" id="GO:0046452">
    <property type="term" value="P:dihydrofolate metabolic process"/>
    <property type="evidence" value="ECO:0007669"/>
    <property type="project" value="TreeGrafter"/>
</dbReference>
<sequence>MAENGVIGRAGAMPWHVPSDLKRYRRLTMGKPMIMGRKTLESIGRVLDGRDTIVLTRSPTVPFEGAIVADSPEAALTLARERAKTRGTDEIVIAGGGEIYRAFMDRLDRLLVTQVDAAPEGDAFFPPIDPGLWEKVLDEPAERGERDSAPCRFIVFERRVARAASFEG</sequence>
<dbReference type="GO" id="GO:0004146">
    <property type="term" value="F:dihydrofolate reductase activity"/>
    <property type="evidence" value="ECO:0007669"/>
    <property type="project" value="UniProtKB-EC"/>
</dbReference>
<dbReference type="PRINTS" id="PR00070">
    <property type="entry name" value="DHFR"/>
</dbReference>
<dbReference type="InterPro" id="IPR017925">
    <property type="entry name" value="DHFR_CS"/>
</dbReference>
<evidence type="ECO:0000256" key="2">
    <source>
        <dbReference type="ARBA" id="ARBA00009539"/>
    </source>
</evidence>
<dbReference type="GO" id="GO:0006730">
    <property type="term" value="P:one-carbon metabolic process"/>
    <property type="evidence" value="ECO:0007669"/>
    <property type="project" value="UniProtKB-KW"/>
</dbReference>
<dbReference type="PROSITE" id="PS51330">
    <property type="entry name" value="DHFR_2"/>
    <property type="match status" value="1"/>
</dbReference>
<keyword evidence="6 8" id="KW-0560">Oxidoreductase</keyword>
<dbReference type="GO" id="GO:0050661">
    <property type="term" value="F:NADP binding"/>
    <property type="evidence" value="ECO:0007669"/>
    <property type="project" value="InterPro"/>
</dbReference>
<evidence type="ECO:0000259" key="10">
    <source>
        <dbReference type="PROSITE" id="PS51330"/>
    </source>
</evidence>
<comment type="catalytic activity">
    <reaction evidence="8">
        <text>(6S)-5,6,7,8-tetrahydrofolate + NADP(+) = 7,8-dihydrofolate + NADPH + H(+)</text>
        <dbReference type="Rhea" id="RHEA:15009"/>
        <dbReference type="ChEBI" id="CHEBI:15378"/>
        <dbReference type="ChEBI" id="CHEBI:57451"/>
        <dbReference type="ChEBI" id="CHEBI:57453"/>
        <dbReference type="ChEBI" id="CHEBI:57783"/>
        <dbReference type="ChEBI" id="CHEBI:58349"/>
        <dbReference type="EC" id="1.5.1.3"/>
    </reaction>
</comment>
<keyword evidence="11" id="KW-0418">Kinase</keyword>
<evidence type="ECO:0000313" key="12">
    <source>
        <dbReference type="Proteomes" id="UP000476332"/>
    </source>
</evidence>
<evidence type="ECO:0000256" key="3">
    <source>
        <dbReference type="ARBA" id="ARBA00012856"/>
    </source>
</evidence>
<dbReference type="PANTHER" id="PTHR48069:SF3">
    <property type="entry name" value="DIHYDROFOLATE REDUCTASE"/>
    <property type="match status" value="1"/>
</dbReference>
<comment type="caution">
    <text evidence="11">The sequence shown here is derived from an EMBL/GenBank/DDBJ whole genome shotgun (WGS) entry which is preliminary data.</text>
</comment>
<dbReference type="GO" id="GO:0046654">
    <property type="term" value="P:tetrahydrofolate biosynthetic process"/>
    <property type="evidence" value="ECO:0007669"/>
    <property type="project" value="UniProtKB-UniPathway"/>
</dbReference>
<accession>A0A6L9MCX1</accession>
<proteinExistence type="inferred from homology"/>
<evidence type="ECO:0000256" key="1">
    <source>
        <dbReference type="ARBA" id="ARBA00004903"/>
    </source>
</evidence>
<keyword evidence="5 8" id="KW-0521">NADP</keyword>
<evidence type="ECO:0000256" key="4">
    <source>
        <dbReference type="ARBA" id="ARBA00022563"/>
    </source>
</evidence>
<dbReference type="InterPro" id="IPR001796">
    <property type="entry name" value="DHFR_dom"/>
</dbReference>
<evidence type="ECO:0000256" key="6">
    <source>
        <dbReference type="ARBA" id="ARBA00023002"/>
    </source>
</evidence>
<dbReference type="Proteomes" id="UP000476332">
    <property type="component" value="Unassembled WGS sequence"/>
</dbReference>
<dbReference type="AlphaFoldDB" id="A0A6L9MCX1"/>
<dbReference type="InterPro" id="IPR024072">
    <property type="entry name" value="DHFR-like_dom_sf"/>
</dbReference>
<dbReference type="GO" id="GO:0005829">
    <property type="term" value="C:cytosol"/>
    <property type="evidence" value="ECO:0007669"/>
    <property type="project" value="TreeGrafter"/>
</dbReference>
<dbReference type="Gene3D" id="3.40.430.10">
    <property type="entry name" value="Dihydrofolate Reductase, subunit A"/>
    <property type="match status" value="1"/>
</dbReference>
<comment type="pathway">
    <text evidence="1 8">Cofactor biosynthesis; tetrahydrofolate biosynthesis; 5,6,7,8-tetrahydrofolate from 7,8-dihydrofolate: step 1/1.</text>
</comment>
<dbReference type="PANTHER" id="PTHR48069">
    <property type="entry name" value="DIHYDROFOLATE REDUCTASE"/>
    <property type="match status" value="1"/>
</dbReference>
<evidence type="ECO:0000256" key="7">
    <source>
        <dbReference type="ARBA" id="ARBA00025067"/>
    </source>
</evidence>
<evidence type="ECO:0000313" key="11">
    <source>
        <dbReference type="EMBL" id="NDV85496.1"/>
    </source>
</evidence>
<evidence type="ECO:0000256" key="9">
    <source>
        <dbReference type="RuleBase" id="RU004474"/>
    </source>
</evidence>
<dbReference type="EMBL" id="JAAAMJ010000001">
    <property type="protein sequence ID" value="NDV85496.1"/>
    <property type="molecule type" value="Genomic_DNA"/>
</dbReference>
<evidence type="ECO:0000256" key="8">
    <source>
        <dbReference type="PIRNR" id="PIRNR000194"/>
    </source>
</evidence>
<protein>
    <recommendedName>
        <fullName evidence="3 8">Dihydrofolate reductase</fullName>
        <ecNumber evidence="3 8">1.5.1.3</ecNumber>
    </recommendedName>
</protein>
<dbReference type="SUPFAM" id="SSF53597">
    <property type="entry name" value="Dihydrofolate reductase-like"/>
    <property type="match status" value="1"/>
</dbReference>